<evidence type="ECO:0000256" key="1">
    <source>
        <dbReference type="SAM" id="SignalP"/>
    </source>
</evidence>
<dbReference type="Proteomes" id="UP001597549">
    <property type="component" value="Unassembled WGS sequence"/>
</dbReference>
<accession>A0ABW5Z2X6</accession>
<protein>
    <recommendedName>
        <fullName evidence="4">Outer membrane protein beta-barrel domain-containing protein</fullName>
    </recommendedName>
</protein>
<dbReference type="RefSeq" id="WP_379803039.1">
    <property type="nucleotide sequence ID" value="NZ_JBHUOL010000001.1"/>
</dbReference>
<name>A0ABW5Z2X6_9FLAO</name>
<keyword evidence="1" id="KW-0732">Signal</keyword>
<keyword evidence="3" id="KW-1185">Reference proteome</keyword>
<evidence type="ECO:0000313" key="3">
    <source>
        <dbReference type="Proteomes" id="UP001597549"/>
    </source>
</evidence>
<evidence type="ECO:0008006" key="4">
    <source>
        <dbReference type="Google" id="ProtNLM"/>
    </source>
</evidence>
<feature type="chain" id="PRO_5045891071" description="Outer membrane protein beta-barrel domain-containing protein" evidence="1">
    <location>
        <begin position="21"/>
        <end position="175"/>
    </location>
</feature>
<dbReference type="EMBL" id="JBHUOL010000001">
    <property type="protein sequence ID" value="MFD2907204.1"/>
    <property type="molecule type" value="Genomic_DNA"/>
</dbReference>
<proteinExistence type="predicted"/>
<organism evidence="2 3">
    <name type="scientific">Flavobacterium ardleyense</name>
    <dbReference type="NCBI Taxonomy" id="2038737"/>
    <lineage>
        <taxon>Bacteria</taxon>
        <taxon>Pseudomonadati</taxon>
        <taxon>Bacteroidota</taxon>
        <taxon>Flavobacteriia</taxon>
        <taxon>Flavobacteriales</taxon>
        <taxon>Flavobacteriaceae</taxon>
        <taxon>Flavobacterium</taxon>
    </lineage>
</organism>
<reference evidence="3" key="1">
    <citation type="journal article" date="2019" name="Int. J. Syst. Evol. Microbiol.">
        <title>The Global Catalogue of Microorganisms (GCM) 10K type strain sequencing project: providing services to taxonomists for standard genome sequencing and annotation.</title>
        <authorList>
            <consortium name="The Broad Institute Genomics Platform"/>
            <consortium name="The Broad Institute Genome Sequencing Center for Infectious Disease"/>
            <person name="Wu L."/>
            <person name="Ma J."/>
        </authorList>
    </citation>
    <scope>NUCLEOTIDE SEQUENCE [LARGE SCALE GENOMIC DNA]</scope>
    <source>
        <strain evidence="3">KCTC 52644</strain>
    </source>
</reference>
<sequence length="175" mass="19517">MKKVVLVVATLSLGFTFAQEAPKLVIPKVEVTPKNSWFKAGLTAGVPMSDTKDVASFNVGVDVRAQYLFTAHFAVGFASGYNHFFGKDEVEDFGVIPLAGFARYYFQKEGLFIGTDFGFGILSNVENNDGGLYINPQIGYHNRDWNFYGYYQNTFTDDINIRSLGLGATYNIRFK</sequence>
<comment type="caution">
    <text evidence="2">The sequence shown here is derived from an EMBL/GenBank/DDBJ whole genome shotgun (WGS) entry which is preliminary data.</text>
</comment>
<gene>
    <name evidence="2" type="ORF">ACFSX9_00505</name>
</gene>
<feature type="signal peptide" evidence="1">
    <location>
        <begin position="1"/>
        <end position="20"/>
    </location>
</feature>
<evidence type="ECO:0000313" key="2">
    <source>
        <dbReference type="EMBL" id="MFD2907204.1"/>
    </source>
</evidence>